<dbReference type="Pfam" id="PF11396">
    <property type="entry name" value="PepSY_like"/>
    <property type="match status" value="2"/>
</dbReference>
<evidence type="ECO:0000313" key="3">
    <source>
        <dbReference type="Proteomes" id="UP000033497"/>
    </source>
</evidence>
<feature type="domain" description="Putative beta-lactamase-inhibitor-like PepSY-like" evidence="1">
    <location>
        <begin position="78"/>
        <end position="131"/>
    </location>
</feature>
<organism evidence="2 3">
    <name type="scientific">Aequorivita vladivostokensis</name>
    <dbReference type="NCBI Taxonomy" id="171194"/>
    <lineage>
        <taxon>Bacteria</taxon>
        <taxon>Pseudomonadati</taxon>
        <taxon>Bacteroidota</taxon>
        <taxon>Flavobacteriia</taxon>
        <taxon>Flavobacteriales</taxon>
        <taxon>Flavobacteriaceae</taxon>
        <taxon>Aequorivita</taxon>
    </lineage>
</organism>
<keyword evidence="3" id="KW-1185">Reference proteome</keyword>
<evidence type="ECO:0000313" key="2">
    <source>
        <dbReference type="EMBL" id="KJJ40132.1"/>
    </source>
</evidence>
<dbReference type="Proteomes" id="UP000033497">
    <property type="component" value="Unassembled WGS sequence"/>
</dbReference>
<evidence type="ECO:0000259" key="1">
    <source>
        <dbReference type="Pfam" id="PF11396"/>
    </source>
</evidence>
<proteinExistence type="predicted"/>
<accession>A0ABR5DMW5</accession>
<feature type="domain" description="Putative beta-lactamase-inhibitor-like PepSY-like" evidence="1">
    <location>
        <begin position="15"/>
        <end position="72"/>
    </location>
</feature>
<dbReference type="EMBL" id="JSVU01000001">
    <property type="protein sequence ID" value="KJJ40132.1"/>
    <property type="molecule type" value="Genomic_DNA"/>
</dbReference>
<comment type="caution">
    <text evidence="2">The sequence shown here is derived from an EMBL/GenBank/DDBJ whole genome shotgun (WGS) entry which is preliminary data.</text>
</comment>
<name>A0ABR5DMW5_9FLAO</name>
<dbReference type="SUPFAM" id="SSF160574">
    <property type="entry name" value="BT0923-like"/>
    <property type="match status" value="1"/>
</dbReference>
<reference evidence="2 3" key="1">
    <citation type="submission" date="2014-10" db="EMBL/GenBank/DDBJ databases">
        <title>Genome sequencing of Vitellibacter vladivostokensis KMM 3516.</title>
        <authorList>
            <person name="Thevarajoo S."/>
            <person name="Selvaratnam C."/>
            <person name="Goh K.M."/>
            <person name="Chong C.S."/>
        </authorList>
    </citation>
    <scope>NUCLEOTIDE SEQUENCE [LARGE SCALE GENOMIC DNA]</scope>
    <source>
        <strain evidence="2 3">KMM 3516</strain>
    </source>
</reference>
<gene>
    <name evidence="2" type="ORF">MB09_02695</name>
</gene>
<sequence length="136" mass="15856">MRVDTDNDDDDENEIVLSEAEIPAEIMAYLNEHFASNAIIRALKEMDDNTVEYEIYLDGDYELEFNENFEIISIEGITELPDSVIPQSILDYVTQNYPNDFIVEWELEDDHQQVELNNGIEIKFTLNGEFIRVDNE</sequence>
<dbReference type="Gene3D" id="3.40.1420.30">
    <property type="match status" value="1"/>
</dbReference>
<protein>
    <recommendedName>
        <fullName evidence="1">Putative beta-lactamase-inhibitor-like PepSY-like domain-containing protein</fullName>
    </recommendedName>
</protein>
<dbReference type="InterPro" id="IPR021533">
    <property type="entry name" value="PepSY-like"/>
</dbReference>